<reference evidence="9" key="1">
    <citation type="submission" date="2021-12" db="EMBL/GenBank/DDBJ databases">
        <title>taxonomy of Moraxella sp. ZY201224.</title>
        <authorList>
            <person name="Li F."/>
        </authorList>
    </citation>
    <scope>NUCLEOTIDE SEQUENCE</scope>
    <source>
        <strain evidence="9">ZY201224</strain>
    </source>
</reference>
<dbReference type="Proteomes" id="UP001063782">
    <property type="component" value="Chromosome"/>
</dbReference>
<comment type="similarity">
    <text evidence="2">Belongs to the ABC transporter superfamily.</text>
</comment>
<keyword evidence="4" id="KW-1003">Cell membrane</keyword>
<keyword evidence="6 9" id="KW-0067">ATP-binding</keyword>
<dbReference type="InterPro" id="IPR003593">
    <property type="entry name" value="AAA+_ATPase"/>
</dbReference>
<keyword evidence="3" id="KW-0813">Transport</keyword>
<evidence type="ECO:0000256" key="3">
    <source>
        <dbReference type="ARBA" id="ARBA00022448"/>
    </source>
</evidence>
<dbReference type="InterPro" id="IPR017871">
    <property type="entry name" value="ABC_transporter-like_CS"/>
</dbReference>
<evidence type="ECO:0000256" key="1">
    <source>
        <dbReference type="ARBA" id="ARBA00004417"/>
    </source>
</evidence>
<dbReference type="SMART" id="SM00382">
    <property type="entry name" value="AAA"/>
    <property type="match status" value="2"/>
</dbReference>
<dbReference type="PANTHER" id="PTHR43297:SF7">
    <property type="entry name" value="D,D-DIPEPTIDE TRANSPORT ATP-BINDING PROTEIN DDPD-RELATED"/>
    <property type="match status" value="1"/>
</dbReference>
<keyword evidence="7" id="KW-0472">Membrane</keyword>
<evidence type="ECO:0000256" key="2">
    <source>
        <dbReference type="ARBA" id="ARBA00005417"/>
    </source>
</evidence>
<dbReference type="GO" id="GO:0005524">
    <property type="term" value="F:ATP binding"/>
    <property type="evidence" value="ECO:0007669"/>
    <property type="project" value="UniProtKB-KW"/>
</dbReference>
<evidence type="ECO:0000313" key="9">
    <source>
        <dbReference type="EMBL" id="UXZ04395.1"/>
    </source>
</evidence>
<name>A0ABY6F2V3_9GAMM</name>
<dbReference type="Pfam" id="PF00005">
    <property type="entry name" value="ABC_tran"/>
    <property type="match status" value="2"/>
</dbReference>
<keyword evidence="10" id="KW-1185">Reference proteome</keyword>
<evidence type="ECO:0000256" key="5">
    <source>
        <dbReference type="ARBA" id="ARBA00022741"/>
    </source>
</evidence>
<protein>
    <submittedName>
        <fullName evidence="9">ATP-binding cassette domain-containing protein</fullName>
    </submittedName>
</protein>
<evidence type="ECO:0000256" key="4">
    <source>
        <dbReference type="ARBA" id="ARBA00022475"/>
    </source>
</evidence>
<organism evidence="9 10">
    <name type="scientific">Moraxella nasicaprae</name>
    <dbReference type="NCBI Taxonomy" id="2904122"/>
    <lineage>
        <taxon>Bacteria</taxon>
        <taxon>Pseudomonadati</taxon>
        <taxon>Pseudomonadota</taxon>
        <taxon>Gammaproteobacteria</taxon>
        <taxon>Moraxellales</taxon>
        <taxon>Moraxellaceae</taxon>
        <taxon>Moraxella</taxon>
    </lineage>
</organism>
<dbReference type="InterPro" id="IPR003439">
    <property type="entry name" value="ABC_transporter-like_ATP-bd"/>
</dbReference>
<feature type="domain" description="ABC transporter" evidence="8">
    <location>
        <begin position="6"/>
        <end position="249"/>
    </location>
</feature>
<proteinExistence type="inferred from homology"/>
<dbReference type="InterPro" id="IPR050388">
    <property type="entry name" value="ABC_Ni/Peptide_Import"/>
</dbReference>
<keyword evidence="5" id="KW-0547">Nucleotide-binding</keyword>
<evidence type="ECO:0000256" key="7">
    <source>
        <dbReference type="ARBA" id="ARBA00023136"/>
    </source>
</evidence>
<dbReference type="RefSeq" id="WP_263075882.1">
    <property type="nucleotide sequence ID" value="NZ_CP089977.1"/>
</dbReference>
<gene>
    <name evidence="9" type="ORF">LU297_07325</name>
</gene>
<dbReference type="Gene3D" id="3.40.50.300">
    <property type="entry name" value="P-loop containing nucleotide triphosphate hydrolases"/>
    <property type="match status" value="2"/>
</dbReference>
<dbReference type="PANTHER" id="PTHR43297">
    <property type="entry name" value="OLIGOPEPTIDE TRANSPORT ATP-BINDING PROTEIN APPD"/>
    <property type="match status" value="1"/>
</dbReference>
<dbReference type="InterPro" id="IPR027417">
    <property type="entry name" value="P-loop_NTPase"/>
</dbReference>
<accession>A0ABY6F2V3</accession>
<comment type="subcellular location">
    <subcellularLocation>
        <location evidence="1">Cell inner membrane</location>
        <topology evidence="1">Peripheral membrane protein</topology>
    </subcellularLocation>
</comment>
<dbReference type="PROSITE" id="PS00211">
    <property type="entry name" value="ABC_TRANSPORTER_1"/>
    <property type="match status" value="1"/>
</dbReference>
<dbReference type="SUPFAM" id="SSF52540">
    <property type="entry name" value="P-loop containing nucleoside triphosphate hydrolases"/>
    <property type="match status" value="2"/>
</dbReference>
<evidence type="ECO:0000313" key="10">
    <source>
        <dbReference type="Proteomes" id="UP001063782"/>
    </source>
</evidence>
<feature type="domain" description="ABC transporter" evidence="8">
    <location>
        <begin position="273"/>
        <end position="473"/>
    </location>
</feature>
<evidence type="ECO:0000259" key="8">
    <source>
        <dbReference type="PROSITE" id="PS50893"/>
    </source>
</evidence>
<sequence>MTTPIICLDQLCVQTHLGQTLVEPISLTLHQGEALTILGETGSGKSLLAQAIMGALPEGLHAQGKIFYLDKIASTKQLQTLWGSTMAMLAQEPTRSLDPTMALFGQVFESHYLVAHQPKHLAKDNTTRLLHTLGLSNFDQHYLHQLSGGMAQRGAFAMAMAGGAKIFIADEPTKGLDNHNRQIVIDLLRQIVLDGGTLLTITHDIEVATALSNTPNATIMVMKKGQLLEQGDAKTLLAKPASEYAQALIDAAPSRWHTKITSQATHTPSTPLVSLHQLTVSYGDRVLFDNLSLQINAGDIIGIIGASGIGKSTLGDVLCKLITPKAGDIIWHQQPKREQLLKLYQDPPTAFAAHLPLRTLFDDVMNRHQVDKSRLMPLMNALKLDANLLDRKADSVSGGELQRLAIVRALLLNPMLLFADESTSRLDPITQQQTMDLLVEQCRANGCALLIVSHDHDLVKFYCSQVIDLSNYLPQ</sequence>
<dbReference type="EMBL" id="CP089977">
    <property type="protein sequence ID" value="UXZ04395.1"/>
    <property type="molecule type" value="Genomic_DNA"/>
</dbReference>
<dbReference type="PROSITE" id="PS50893">
    <property type="entry name" value="ABC_TRANSPORTER_2"/>
    <property type="match status" value="2"/>
</dbReference>
<evidence type="ECO:0000256" key="6">
    <source>
        <dbReference type="ARBA" id="ARBA00022840"/>
    </source>
</evidence>